<evidence type="ECO:0000313" key="2">
    <source>
        <dbReference type="Proteomes" id="UP001237642"/>
    </source>
</evidence>
<dbReference type="AlphaFoldDB" id="A0AAD8M3A2"/>
<sequence length="110" mass="11953">MMNQPRIYLNSSNIHLVLPLFTSRKPHISKFSGSSTAEGGRLSDKLITPVRPTVPKVGRNAVTPQRAAGYVMDPAVSEPIANGTNPIRQPTLLHLSLSLLYFSESSKLIG</sequence>
<dbReference type="Proteomes" id="UP001237642">
    <property type="component" value="Unassembled WGS sequence"/>
</dbReference>
<reference evidence="1" key="2">
    <citation type="submission" date="2023-05" db="EMBL/GenBank/DDBJ databases">
        <authorList>
            <person name="Schelkunov M.I."/>
        </authorList>
    </citation>
    <scope>NUCLEOTIDE SEQUENCE</scope>
    <source>
        <strain evidence="1">Hsosn_3</strain>
        <tissue evidence="1">Leaf</tissue>
    </source>
</reference>
<keyword evidence="2" id="KW-1185">Reference proteome</keyword>
<gene>
    <name evidence="1" type="ORF">POM88_051310</name>
</gene>
<name>A0AAD8M3A2_9APIA</name>
<protein>
    <submittedName>
        <fullName evidence="1">Uncharacterized protein</fullName>
    </submittedName>
</protein>
<comment type="caution">
    <text evidence="1">The sequence shown here is derived from an EMBL/GenBank/DDBJ whole genome shotgun (WGS) entry which is preliminary data.</text>
</comment>
<proteinExistence type="predicted"/>
<dbReference type="EMBL" id="JAUIZM010000011">
    <property type="protein sequence ID" value="KAK1358054.1"/>
    <property type="molecule type" value="Genomic_DNA"/>
</dbReference>
<evidence type="ECO:0000313" key="1">
    <source>
        <dbReference type="EMBL" id="KAK1358054.1"/>
    </source>
</evidence>
<reference evidence="1" key="1">
    <citation type="submission" date="2023-02" db="EMBL/GenBank/DDBJ databases">
        <title>Genome of toxic invasive species Heracleum sosnowskyi carries increased number of genes despite the absence of recent whole-genome duplications.</title>
        <authorList>
            <person name="Schelkunov M."/>
            <person name="Shtratnikova V."/>
            <person name="Makarenko M."/>
            <person name="Klepikova A."/>
            <person name="Omelchenko D."/>
            <person name="Novikova G."/>
            <person name="Obukhova E."/>
            <person name="Bogdanov V."/>
            <person name="Penin A."/>
            <person name="Logacheva M."/>
        </authorList>
    </citation>
    <scope>NUCLEOTIDE SEQUENCE</scope>
    <source>
        <strain evidence="1">Hsosn_3</strain>
        <tissue evidence="1">Leaf</tissue>
    </source>
</reference>
<accession>A0AAD8M3A2</accession>
<organism evidence="1 2">
    <name type="scientific">Heracleum sosnowskyi</name>
    <dbReference type="NCBI Taxonomy" id="360622"/>
    <lineage>
        <taxon>Eukaryota</taxon>
        <taxon>Viridiplantae</taxon>
        <taxon>Streptophyta</taxon>
        <taxon>Embryophyta</taxon>
        <taxon>Tracheophyta</taxon>
        <taxon>Spermatophyta</taxon>
        <taxon>Magnoliopsida</taxon>
        <taxon>eudicotyledons</taxon>
        <taxon>Gunneridae</taxon>
        <taxon>Pentapetalae</taxon>
        <taxon>asterids</taxon>
        <taxon>campanulids</taxon>
        <taxon>Apiales</taxon>
        <taxon>Apiaceae</taxon>
        <taxon>Apioideae</taxon>
        <taxon>apioid superclade</taxon>
        <taxon>Tordylieae</taxon>
        <taxon>Tordyliinae</taxon>
        <taxon>Heracleum</taxon>
    </lineage>
</organism>